<evidence type="ECO:0000313" key="2">
    <source>
        <dbReference type="Proteomes" id="UP001331515"/>
    </source>
</evidence>
<proteinExistence type="predicted"/>
<dbReference type="AlphaFoldDB" id="A0AAN8D6G6"/>
<dbReference type="Proteomes" id="UP001331515">
    <property type="component" value="Unassembled WGS sequence"/>
</dbReference>
<dbReference type="EMBL" id="JAURVH010001526">
    <property type="protein sequence ID" value="KAK5916977.1"/>
    <property type="molecule type" value="Genomic_DNA"/>
</dbReference>
<protein>
    <submittedName>
        <fullName evidence="1">Uncharacterized protein</fullName>
    </submittedName>
</protein>
<organism evidence="1 2">
    <name type="scientific">Champsocephalus gunnari</name>
    <name type="common">Mackerel icefish</name>
    <dbReference type="NCBI Taxonomy" id="52237"/>
    <lineage>
        <taxon>Eukaryota</taxon>
        <taxon>Metazoa</taxon>
        <taxon>Chordata</taxon>
        <taxon>Craniata</taxon>
        <taxon>Vertebrata</taxon>
        <taxon>Euteleostomi</taxon>
        <taxon>Actinopterygii</taxon>
        <taxon>Neopterygii</taxon>
        <taxon>Teleostei</taxon>
        <taxon>Neoteleostei</taxon>
        <taxon>Acanthomorphata</taxon>
        <taxon>Eupercaria</taxon>
        <taxon>Perciformes</taxon>
        <taxon>Notothenioidei</taxon>
        <taxon>Channichthyidae</taxon>
        <taxon>Champsocephalus</taxon>
    </lineage>
</organism>
<sequence length="109" mass="11497">MFLPTLSHAPHASPLCPAVTAWRLTCNGSGHFQKSVPSLIHYPALCCGSTTWGQTGISLYQARTGEGLDLSERIDSHAAVNAGAVLLPRPLPHSHSLMGPALTTDPNCL</sequence>
<evidence type="ECO:0000313" key="1">
    <source>
        <dbReference type="EMBL" id="KAK5916977.1"/>
    </source>
</evidence>
<reference evidence="1 2" key="1">
    <citation type="journal article" date="2023" name="Mol. Biol. Evol.">
        <title>Genomics of Secondarily Temperate Adaptation in the Only Non-Antarctic Icefish.</title>
        <authorList>
            <person name="Rivera-Colon A.G."/>
            <person name="Rayamajhi N."/>
            <person name="Minhas B.F."/>
            <person name="Madrigal G."/>
            <person name="Bilyk K.T."/>
            <person name="Yoon V."/>
            <person name="Hune M."/>
            <person name="Gregory S."/>
            <person name="Cheng C.H.C."/>
            <person name="Catchen J.M."/>
        </authorList>
    </citation>
    <scope>NUCLEOTIDE SEQUENCE [LARGE SCALE GENOMIC DNA]</scope>
    <source>
        <tissue evidence="1">White muscle</tissue>
    </source>
</reference>
<keyword evidence="2" id="KW-1185">Reference proteome</keyword>
<accession>A0AAN8D6G6</accession>
<comment type="caution">
    <text evidence="1">The sequence shown here is derived from an EMBL/GenBank/DDBJ whole genome shotgun (WGS) entry which is preliminary data.</text>
</comment>
<gene>
    <name evidence="1" type="ORF">CgunFtcFv8_011905</name>
</gene>
<name>A0AAN8D6G6_CHAGU</name>